<dbReference type="SUPFAM" id="SSF56214">
    <property type="entry name" value="4'-phosphopantetheinyl transferase"/>
    <property type="match status" value="1"/>
</dbReference>
<protein>
    <submittedName>
        <fullName evidence="1">4'-phosphopantetheinyl transferase superfamily protein</fullName>
    </submittedName>
</protein>
<reference evidence="1 2" key="1">
    <citation type="submission" date="2019-12" db="EMBL/GenBank/DDBJ databases">
        <authorList>
            <person name="Li J."/>
            <person name="Shi Y."/>
            <person name="Xu G."/>
            <person name="Xiao D."/>
            <person name="Ran X."/>
        </authorList>
    </citation>
    <scope>NUCLEOTIDE SEQUENCE [LARGE SCALE GENOMIC DNA]</scope>
    <source>
        <strain evidence="1 2">JCM 15915</strain>
    </source>
</reference>
<dbReference type="Proteomes" id="UP000462152">
    <property type="component" value="Unassembled WGS sequence"/>
</dbReference>
<accession>A0A7K1LK75</accession>
<proteinExistence type="predicted"/>
<dbReference type="EMBL" id="WOGT01000006">
    <property type="protein sequence ID" value="MUN55598.1"/>
    <property type="molecule type" value="Genomic_DNA"/>
</dbReference>
<organism evidence="1 2">
    <name type="scientific">Rothia koreensis</name>
    <dbReference type="NCBI Taxonomy" id="592378"/>
    <lineage>
        <taxon>Bacteria</taxon>
        <taxon>Bacillati</taxon>
        <taxon>Actinomycetota</taxon>
        <taxon>Actinomycetes</taxon>
        <taxon>Micrococcales</taxon>
        <taxon>Micrococcaceae</taxon>
        <taxon>Rothia</taxon>
    </lineage>
</organism>
<evidence type="ECO:0000313" key="1">
    <source>
        <dbReference type="EMBL" id="MUN55598.1"/>
    </source>
</evidence>
<sequence length="153" mass="16476">MRDLHAQNRAPDRLFAGFDRYALHPVEAAALDVAPSDPRPTPWSASADPCAGTRERIDRWVLKEAVLKAAGLGLDHAPHDLLLGERIVHAPWKDATATRDLRWHPVVEAASARVHGLWACIIPGPAGHAAAVAASVPKEIHQVGIEQVLSPKA</sequence>
<dbReference type="OrthoDB" id="190168at2"/>
<keyword evidence="1" id="KW-0808">Transferase</keyword>
<dbReference type="AlphaFoldDB" id="A0A7K1LK75"/>
<gene>
    <name evidence="1" type="ORF">GMA10_10305</name>
</gene>
<dbReference type="GO" id="GO:0000287">
    <property type="term" value="F:magnesium ion binding"/>
    <property type="evidence" value="ECO:0007669"/>
    <property type="project" value="InterPro"/>
</dbReference>
<comment type="caution">
    <text evidence="1">The sequence shown here is derived from an EMBL/GenBank/DDBJ whole genome shotgun (WGS) entry which is preliminary data.</text>
</comment>
<evidence type="ECO:0000313" key="2">
    <source>
        <dbReference type="Proteomes" id="UP000462152"/>
    </source>
</evidence>
<dbReference type="GO" id="GO:0008897">
    <property type="term" value="F:holo-[acyl-carrier-protein] synthase activity"/>
    <property type="evidence" value="ECO:0007669"/>
    <property type="project" value="InterPro"/>
</dbReference>
<name>A0A7K1LK75_9MICC</name>
<keyword evidence="2" id="KW-1185">Reference proteome</keyword>
<dbReference type="InterPro" id="IPR037143">
    <property type="entry name" value="4-PPantetheinyl_Trfase_dom_sf"/>
</dbReference>